<dbReference type="Proteomes" id="UP000638313">
    <property type="component" value="Unassembled WGS sequence"/>
</dbReference>
<dbReference type="AlphaFoldDB" id="A0A919B2C0"/>
<evidence type="ECO:0000313" key="2">
    <source>
        <dbReference type="EMBL" id="GHF43191.1"/>
    </source>
</evidence>
<dbReference type="EMBL" id="BNBD01000004">
    <property type="protein sequence ID" value="GHF43191.1"/>
    <property type="molecule type" value="Genomic_DNA"/>
</dbReference>
<protein>
    <submittedName>
        <fullName evidence="2">Uncharacterized protein</fullName>
    </submittedName>
</protein>
<sequence>MDLWQTVVHSLWTTELPTAAVAVVHRPPTGQPVLYTAFPHPCPLFGNETPKITAPSERRHTKLPDWAVGNLGKAGDTPGEKCALPVHRVCTTSRGPQTTPVIHRRHPQGQWTKFRR</sequence>
<organism evidence="2 3">
    <name type="scientific">Streptomyces mashuensis</name>
    <dbReference type="NCBI Taxonomy" id="33904"/>
    <lineage>
        <taxon>Bacteria</taxon>
        <taxon>Bacillati</taxon>
        <taxon>Actinomycetota</taxon>
        <taxon>Actinomycetes</taxon>
        <taxon>Kitasatosporales</taxon>
        <taxon>Streptomycetaceae</taxon>
        <taxon>Streptomyces</taxon>
    </lineage>
</organism>
<feature type="compositionally biased region" description="Basic residues" evidence="1">
    <location>
        <begin position="102"/>
        <end position="116"/>
    </location>
</feature>
<name>A0A919B2C0_9ACTN</name>
<proteinExistence type="predicted"/>
<feature type="region of interest" description="Disordered" evidence="1">
    <location>
        <begin position="93"/>
        <end position="116"/>
    </location>
</feature>
<evidence type="ECO:0000313" key="3">
    <source>
        <dbReference type="Proteomes" id="UP000638313"/>
    </source>
</evidence>
<reference evidence="2" key="1">
    <citation type="journal article" date="2014" name="Int. J. Syst. Evol. Microbiol.">
        <title>Complete genome sequence of Corynebacterium casei LMG S-19264T (=DSM 44701T), isolated from a smear-ripened cheese.</title>
        <authorList>
            <consortium name="US DOE Joint Genome Institute (JGI-PGF)"/>
            <person name="Walter F."/>
            <person name="Albersmeier A."/>
            <person name="Kalinowski J."/>
            <person name="Ruckert C."/>
        </authorList>
    </citation>
    <scope>NUCLEOTIDE SEQUENCE</scope>
    <source>
        <strain evidence="2">JCM 4059</strain>
    </source>
</reference>
<reference evidence="2" key="2">
    <citation type="submission" date="2020-09" db="EMBL/GenBank/DDBJ databases">
        <authorList>
            <person name="Sun Q."/>
            <person name="Ohkuma M."/>
        </authorList>
    </citation>
    <scope>NUCLEOTIDE SEQUENCE</scope>
    <source>
        <strain evidence="2">JCM 4059</strain>
    </source>
</reference>
<accession>A0A919B2C0</accession>
<evidence type="ECO:0000256" key="1">
    <source>
        <dbReference type="SAM" id="MobiDB-lite"/>
    </source>
</evidence>
<gene>
    <name evidence="2" type="ORF">GCM10010218_25610</name>
</gene>
<comment type="caution">
    <text evidence="2">The sequence shown here is derived from an EMBL/GenBank/DDBJ whole genome shotgun (WGS) entry which is preliminary data.</text>
</comment>
<keyword evidence="3" id="KW-1185">Reference proteome</keyword>